<sequence length="181" mass="20316">MRSSTVDAGDRKAAPAPRPSHGPGPPRPHPPHGAQQGPRNYKTLYDKELGAKETIRRYNGHIPGHPKVDRNTIFYPKVEVAMFELNDNVNKAFLKQLANKVAPPIDLDVFYHPVTKKHMGMAMIVFPTYQVTLLSQRYEDATGEEMRIPVHLKSLEETILNTRRSQYAAKNEGISPSTCTC</sequence>
<dbReference type="Gene3D" id="3.30.70.330">
    <property type="match status" value="1"/>
</dbReference>
<feature type="region of interest" description="Disordered" evidence="1">
    <location>
        <begin position="1"/>
        <end position="40"/>
    </location>
</feature>
<dbReference type="InterPro" id="IPR012677">
    <property type="entry name" value="Nucleotide-bd_a/b_plait_sf"/>
</dbReference>
<comment type="caution">
    <text evidence="2">The sequence shown here is derived from an EMBL/GenBank/DDBJ whole genome shotgun (WGS) entry which is preliminary data.</text>
</comment>
<dbReference type="SUPFAM" id="SSF54928">
    <property type="entry name" value="RNA-binding domain, RBD"/>
    <property type="match status" value="1"/>
</dbReference>
<reference evidence="2 3" key="1">
    <citation type="submission" date="2014-10" db="EMBL/GenBank/DDBJ databases">
        <title>Draft genome of the hookworm Ancylostoma caninum.</title>
        <authorList>
            <person name="Mitreva M."/>
        </authorList>
    </citation>
    <scope>NUCLEOTIDE SEQUENCE [LARGE SCALE GENOMIC DNA]</scope>
    <source>
        <strain evidence="2 3">Baltimore</strain>
    </source>
</reference>
<dbReference type="EMBL" id="JOJR01000102">
    <property type="protein sequence ID" value="RCN45415.1"/>
    <property type="molecule type" value="Genomic_DNA"/>
</dbReference>
<dbReference type="Proteomes" id="UP000252519">
    <property type="component" value="Unassembled WGS sequence"/>
</dbReference>
<protein>
    <submittedName>
        <fullName evidence="2">Uncharacterized protein</fullName>
    </submittedName>
</protein>
<dbReference type="STRING" id="29170.A0A368GQW4"/>
<evidence type="ECO:0000313" key="3">
    <source>
        <dbReference type="Proteomes" id="UP000252519"/>
    </source>
</evidence>
<evidence type="ECO:0000256" key="1">
    <source>
        <dbReference type="SAM" id="MobiDB-lite"/>
    </source>
</evidence>
<gene>
    <name evidence="2" type="ORF">ANCCAN_08565</name>
</gene>
<name>A0A368GQW4_ANCCA</name>
<dbReference type="InterPro" id="IPR035979">
    <property type="entry name" value="RBD_domain_sf"/>
</dbReference>
<feature type="compositionally biased region" description="Pro residues" evidence="1">
    <location>
        <begin position="16"/>
        <end position="28"/>
    </location>
</feature>
<dbReference type="OrthoDB" id="5860507at2759"/>
<dbReference type="GO" id="GO:0003676">
    <property type="term" value="F:nucleic acid binding"/>
    <property type="evidence" value="ECO:0007669"/>
    <property type="project" value="InterPro"/>
</dbReference>
<organism evidence="2 3">
    <name type="scientific">Ancylostoma caninum</name>
    <name type="common">Dog hookworm</name>
    <dbReference type="NCBI Taxonomy" id="29170"/>
    <lineage>
        <taxon>Eukaryota</taxon>
        <taxon>Metazoa</taxon>
        <taxon>Ecdysozoa</taxon>
        <taxon>Nematoda</taxon>
        <taxon>Chromadorea</taxon>
        <taxon>Rhabditida</taxon>
        <taxon>Rhabditina</taxon>
        <taxon>Rhabditomorpha</taxon>
        <taxon>Strongyloidea</taxon>
        <taxon>Ancylostomatidae</taxon>
        <taxon>Ancylostomatinae</taxon>
        <taxon>Ancylostoma</taxon>
    </lineage>
</organism>
<dbReference type="AlphaFoldDB" id="A0A368GQW4"/>
<evidence type="ECO:0000313" key="2">
    <source>
        <dbReference type="EMBL" id="RCN45415.1"/>
    </source>
</evidence>
<proteinExistence type="predicted"/>
<accession>A0A368GQW4</accession>
<keyword evidence="3" id="KW-1185">Reference proteome</keyword>